<dbReference type="EMBL" id="VLLE01000002">
    <property type="protein sequence ID" value="TWI85050.1"/>
    <property type="molecule type" value="Genomic_DNA"/>
</dbReference>
<name>A0A562SWC1_9BACT</name>
<feature type="transmembrane region" description="Helical" evidence="2">
    <location>
        <begin position="37"/>
        <end position="53"/>
    </location>
</feature>
<keyword evidence="4" id="KW-1185">Reference proteome</keyword>
<accession>A0A562SWC1</accession>
<reference evidence="3 4" key="1">
    <citation type="journal article" date="2015" name="Stand. Genomic Sci.">
        <title>Genomic Encyclopedia of Bacterial and Archaeal Type Strains, Phase III: the genomes of soil and plant-associated and newly described type strains.</title>
        <authorList>
            <person name="Whitman W.B."/>
            <person name="Woyke T."/>
            <person name="Klenk H.P."/>
            <person name="Zhou Y."/>
            <person name="Lilburn T.G."/>
            <person name="Beck B.J."/>
            <person name="De Vos P."/>
            <person name="Vandamme P."/>
            <person name="Eisen J.A."/>
            <person name="Garrity G."/>
            <person name="Hugenholtz P."/>
            <person name="Kyrpides N.C."/>
        </authorList>
    </citation>
    <scope>NUCLEOTIDE SEQUENCE [LARGE SCALE GENOMIC DNA]</scope>
    <source>
        <strain evidence="3 4">CGMCC 1.7271</strain>
    </source>
</reference>
<comment type="caution">
    <text evidence="3">The sequence shown here is derived from an EMBL/GenBank/DDBJ whole genome shotgun (WGS) entry which is preliminary data.</text>
</comment>
<sequence length="109" mass="12562">MAFIPLLIVAGVALFGWLVMYLWNVALVPAVNGVNTIGFWQALGILLLSKILFSSFSGKKHKGDHAWKKKWDTMSDEERRRFRQEWWKRCGKMPEPPATQQQDKDEASL</sequence>
<evidence type="ECO:0000256" key="1">
    <source>
        <dbReference type="SAM" id="MobiDB-lite"/>
    </source>
</evidence>
<keyword evidence="2" id="KW-0472">Membrane</keyword>
<proteinExistence type="predicted"/>
<evidence type="ECO:0000256" key="2">
    <source>
        <dbReference type="SAM" id="Phobius"/>
    </source>
</evidence>
<protein>
    <submittedName>
        <fullName evidence="3">Uncharacterized protein</fullName>
    </submittedName>
</protein>
<evidence type="ECO:0000313" key="4">
    <source>
        <dbReference type="Proteomes" id="UP000316167"/>
    </source>
</evidence>
<feature type="transmembrane region" description="Helical" evidence="2">
    <location>
        <begin position="7"/>
        <end position="31"/>
    </location>
</feature>
<feature type="region of interest" description="Disordered" evidence="1">
    <location>
        <begin position="90"/>
        <end position="109"/>
    </location>
</feature>
<keyword evidence="2" id="KW-0812">Transmembrane</keyword>
<evidence type="ECO:0000313" key="3">
    <source>
        <dbReference type="EMBL" id="TWI85050.1"/>
    </source>
</evidence>
<keyword evidence="2" id="KW-1133">Transmembrane helix</keyword>
<dbReference type="AlphaFoldDB" id="A0A562SWC1"/>
<gene>
    <name evidence="3" type="ORF">IQ13_0204</name>
</gene>
<organism evidence="3 4">
    <name type="scientific">Lacibacter cauensis</name>
    <dbReference type="NCBI Taxonomy" id="510947"/>
    <lineage>
        <taxon>Bacteria</taxon>
        <taxon>Pseudomonadati</taxon>
        <taxon>Bacteroidota</taxon>
        <taxon>Chitinophagia</taxon>
        <taxon>Chitinophagales</taxon>
        <taxon>Chitinophagaceae</taxon>
        <taxon>Lacibacter</taxon>
    </lineage>
</organism>
<dbReference type="Proteomes" id="UP000316167">
    <property type="component" value="Unassembled WGS sequence"/>
</dbReference>